<proteinExistence type="predicted"/>
<evidence type="ECO:0000256" key="1">
    <source>
        <dbReference type="SAM" id="Phobius"/>
    </source>
</evidence>
<keyword evidence="1" id="KW-0472">Membrane</keyword>
<dbReference type="RefSeq" id="WP_135963518.1">
    <property type="nucleotide sequence ID" value="NZ_SRXT01000003.1"/>
</dbReference>
<comment type="caution">
    <text evidence="2">The sequence shown here is derived from an EMBL/GenBank/DDBJ whole genome shotgun (WGS) entry which is preliminary data.</text>
</comment>
<keyword evidence="1" id="KW-1133">Transmembrane helix</keyword>
<feature type="transmembrane region" description="Helical" evidence="1">
    <location>
        <begin position="57"/>
        <end position="75"/>
    </location>
</feature>
<keyword evidence="3" id="KW-1185">Reference proteome</keyword>
<dbReference type="Proteomes" id="UP000306147">
    <property type="component" value="Unassembled WGS sequence"/>
</dbReference>
<evidence type="ECO:0000313" key="3">
    <source>
        <dbReference type="Proteomes" id="UP000306147"/>
    </source>
</evidence>
<feature type="transmembrane region" description="Helical" evidence="1">
    <location>
        <begin position="82"/>
        <end position="101"/>
    </location>
</feature>
<keyword evidence="1" id="KW-0812">Transmembrane</keyword>
<organism evidence="2 3">
    <name type="scientific">Sphingomonas gei</name>
    <dbReference type="NCBI Taxonomy" id="1395960"/>
    <lineage>
        <taxon>Bacteria</taxon>
        <taxon>Pseudomonadati</taxon>
        <taxon>Pseudomonadota</taxon>
        <taxon>Alphaproteobacteria</taxon>
        <taxon>Sphingomonadales</taxon>
        <taxon>Sphingomonadaceae</taxon>
        <taxon>Sphingomonas</taxon>
    </lineage>
</organism>
<name>A0A4S1XFA3_9SPHN</name>
<dbReference type="EMBL" id="SRXT01000003">
    <property type="protein sequence ID" value="TGX54280.1"/>
    <property type="molecule type" value="Genomic_DNA"/>
</dbReference>
<accession>A0A4S1XFA3</accession>
<reference evidence="2 3" key="1">
    <citation type="submission" date="2019-04" db="EMBL/GenBank/DDBJ databases">
        <title>Sphingomonas psychrotolerans sp. nov., isolated from soil in the Tianshan Mountains, Xinjiang, China.</title>
        <authorList>
            <person name="Luo Y."/>
            <person name="Sheng H."/>
        </authorList>
    </citation>
    <scope>NUCLEOTIDE SEQUENCE [LARGE SCALE GENOMIC DNA]</scope>
    <source>
        <strain evidence="2 3">ZFGT-11</strain>
    </source>
</reference>
<protein>
    <submittedName>
        <fullName evidence="2">Uncharacterized protein</fullName>
    </submittedName>
</protein>
<evidence type="ECO:0000313" key="2">
    <source>
        <dbReference type="EMBL" id="TGX54280.1"/>
    </source>
</evidence>
<dbReference type="AlphaFoldDB" id="A0A4S1XFA3"/>
<gene>
    <name evidence="2" type="ORF">E5A73_09240</name>
</gene>
<sequence>MAGEDAVQAHVPVSPASDARSLLEVVKSEKVALTVAITEIGVAASNVFSLAKVTPGTFVVASIALIAICALLNFTRAASQKWIGIITALGIGCLVIAFARYQRVGPELSFPLLRVEAFEDKDGDGLRGPWEGFVSQEDSIAVRFVPQSSKPETRILDLKETFNNFKAGETVTVTICGIDRDVKTLDAKDPNYKLASELTIPIPKAIFDRCGLKGRQEAS</sequence>